<accession>A0A6L7I1V7</accession>
<dbReference type="InterPro" id="IPR011051">
    <property type="entry name" value="RmlC_Cupin_sf"/>
</dbReference>
<dbReference type="InterPro" id="IPR014710">
    <property type="entry name" value="RmlC-like_jellyroll"/>
</dbReference>
<dbReference type="Proteomes" id="UP000474778">
    <property type="component" value="Unassembled WGS sequence"/>
</dbReference>
<dbReference type="GO" id="GO:0046872">
    <property type="term" value="F:metal ion binding"/>
    <property type="evidence" value="ECO:0007669"/>
    <property type="project" value="UniProtKB-KW"/>
</dbReference>
<evidence type="ECO:0000256" key="1">
    <source>
        <dbReference type="ARBA" id="ARBA00022723"/>
    </source>
</evidence>
<keyword evidence="4" id="KW-1185">Reference proteome</keyword>
<dbReference type="EMBL" id="WRPA01000021">
    <property type="protein sequence ID" value="MXR70549.1"/>
    <property type="molecule type" value="Genomic_DNA"/>
</dbReference>
<dbReference type="InterPro" id="IPR013096">
    <property type="entry name" value="Cupin_2"/>
</dbReference>
<dbReference type="Pfam" id="PF07883">
    <property type="entry name" value="Cupin_2"/>
    <property type="match status" value="1"/>
</dbReference>
<evidence type="ECO:0000259" key="2">
    <source>
        <dbReference type="Pfam" id="PF07883"/>
    </source>
</evidence>
<feature type="domain" description="Cupin type-2" evidence="2">
    <location>
        <begin position="43"/>
        <end position="114"/>
    </location>
</feature>
<sequence>MKNNKIINIDNLCWESWQHSDQYASHQKHIGDAAGCQQIGVTMERLEPGKLSSVAHFHTKEEEHLYALQGEATLYIDGEPHPFKQGDYICFTANSGISHTLKNESDADFLFLVLGNRDPHDVVVYPEHNKVQVRSIDEIYAKRPTNYWDPDR</sequence>
<gene>
    <name evidence="3" type="ORF">GNT65_17985</name>
</gene>
<evidence type="ECO:0000313" key="3">
    <source>
        <dbReference type="EMBL" id="MXR70549.1"/>
    </source>
</evidence>
<dbReference type="CDD" id="cd02224">
    <property type="entry name" value="cupin_SPO2919-like"/>
    <property type="match status" value="1"/>
</dbReference>
<dbReference type="InterPro" id="IPR051610">
    <property type="entry name" value="GPI/OXD"/>
</dbReference>
<dbReference type="Gene3D" id="2.60.120.10">
    <property type="entry name" value="Jelly Rolls"/>
    <property type="match status" value="1"/>
</dbReference>
<dbReference type="AlphaFoldDB" id="A0A6L7I1V7"/>
<name>A0A6L7I1V7_9GAMM</name>
<protein>
    <submittedName>
        <fullName evidence="3">Cupin domain-containing protein</fullName>
    </submittedName>
</protein>
<reference evidence="3 4" key="1">
    <citation type="submission" date="2019-12" db="EMBL/GenBank/DDBJ databases">
        <title>Shewanella insulae sp. nov., isolated from a tidal flat.</title>
        <authorList>
            <person name="Yoon J.-H."/>
        </authorList>
    </citation>
    <scope>NUCLEOTIDE SEQUENCE [LARGE SCALE GENOMIC DNA]</scope>
    <source>
        <strain evidence="3 4">JBTF-M18</strain>
    </source>
</reference>
<proteinExistence type="predicted"/>
<dbReference type="SUPFAM" id="SSF51182">
    <property type="entry name" value="RmlC-like cupins"/>
    <property type="match status" value="1"/>
</dbReference>
<dbReference type="PANTHER" id="PTHR35848">
    <property type="entry name" value="OXALATE-BINDING PROTEIN"/>
    <property type="match status" value="1"/>
</dbReference>
<comment type="caution">
    <text evidence="3">The sequence shown here is derived from an EMBL/GenBank/DDBJ whole genome shotgun (WGS) entry which is preliminary data.</text>
</comment>
<evidence type="ECO:0000313" key="4">
    <source>
        <dbReference type="Proteomes" id="UP000474778"/>
    </source>
</evidence>
<organism evidence="3 4">
    <name type="scientific">Shewanella insulae</name>
    <dbReference type="NCBI Taxonomy" id="2681496"/>
    <lineage>
        <taxon>Bacteria</taxon>
        <taxon>Pseudomonadati</taxon>
        <taxon>Pseudomonadota</taxon>
        <taxon>Gammaproteobacteria</taxon>
        <taxon>Alteromonadales</taxon>
        <taxon>Shewanellaceae</taxon>
        <taxon>Shewanella</taxon>
    </lineage>
</organism>
<dbReference type="RefSeq" id="WP_160798572.1">
    <property type="nucleotide sequence ID" value="NZ_JAKEVG010000001.1"/>
</dbReference>
<keyword evidence="1" id="KW-0479">Metal-binding</keyword>
<dbReference type="PANTHER" id="PTHR35848:SF9">
    <property type="entry name" value="SLL1358 PROTEIN"/>
    <property type="match status" value="1"/>
</dbReference>